<evidence type="ECO:0000313" key="3">
    <source>
        <dbReference type="EMBL" id="KAJ5740363.1"/>
    </source>
</evidence>
<feature type="region of interest" description="Disordered" evidence="1">
    <location>
        <begin position="90"/>
        <end position="109"/>
    </location>
</feature>
<dbReference type="AlphaFoldDB" id="A0AAD6HVX5"/>
<accession>A0AAD6HVX5</accession>
<protein>
    <recommendedName>
        <fullName evidence="2">J domain-containing protein</fullName>
    </recommendedName>
</protein>
<dbReference type="SMART" id="SM00271">
    <property type="entry name" value="DnaJ"/>
    <property type="match status" value="1"/>
</dbReference>
<feature type="compositionally biased region" description="Basic and acidic residues" evidence="1">
    <location>
        <begin position="304"/>
        <end position="316"/>
    </location>
</feature>
<dbReference type="InterPro" id="IPR052594">
    <property type="entry name" value="J_domain-containing_protein"/>
</dbReference>
<dbReference type="Pfam" id="PF00226">
    <property type="entry name" value="DnaJ"/>
    <property type="match status" value="1"/>
</dbReference>
<evidence type="ECO:0000259" key="2">
    <source>
        <dbReference type="PROSITE" id="PS50076"/>
    </source>
</evidence>
<dbReference type="Gene3D" id="1.10.287.110">
    <property type="entry name" value="DnaJ domain"/>
    <property type="match status" value="1"/>
</dbReference>
<dbReference type="GO" id="GO:0005634">
    <property type="term" value="C:nucleus"/>
    <property type="evidence" value="ECO:0007669"/>
    <property type="project" value="TreeGrafter"/>
</dbReference>
<dbReference type="PROSITE" id="PS50076">
    <property type="entry name" value="DNAJ_2"/>
    <property type="match status" value="1"/>
</dbReference>
<organism evidence="3 4">
    <name type="scientific">Penicillium malachiteum</name>
    <dbReference type="NCBI Taxonomy" id="1324776"/>
    <lineage>
        <taxon>Eukaryota</taxon>
        <taxon>Fungi</taxon>
        <taxon>Dikarya</taxon>
        <taxon>Ascomycota</taxon>
        <taxon>Pezizomycotina</taxon>
        <taxon>Eurotiomycetes</taxon>
        <taxon>Eurotiomycetidae</taxon>
        <taxon>Eurotiales</taxon>
        <taxon>Aspergillaceae</taxon>
        <taxon>Penicillium</taxon>
    </lineage>
</organism>
<feature type="compositionally biased region" description="Basic and acidic residues" evidence="1">
    <location>
        <begin position="215"/>
        <end position="266"/>
    </location>
</feature>
<reference evidence="3" key="1">
    <citation type="journal article" date="2023" name="IMA Fungus">
        <title>Comparative genomic study of the Penicillium genus elucidates a diverse pangenome and 15 lateral gene transfer events.</title>
        <authorList>
            <person name="Petersen C."/>
            <person name="Sorensen T."/>
            <person name="Nielsen M.R."/>
            <person name="Sondergaard T.E."/>
            <person name="Sorensen J.L."/>
            <person name="Fitzpatrick D.A."/>
            <person name="Frisvad J.C."/>
            <person name="Nielsen K.L."/>
        </authorList>
    </citation>
    <scope>NUCLEOTIDE SEQUENCE</scope>
    <source>
        <strain evidence="3">IBT 17514</strain>
    </source>
</reference>
<keyword evidence="4" id="KW-1185">Reference proteome</keyword>
<dbReference type="PANTHER" id="PTHR44144:SF1">
    <property type="entry name" value="DNAJ HOMOLOG SUBFAMILY C MEMBER 9"/>
    <property type="match status" value="1"/>
</dbReference>
<dbReference type="SUPFAM" id="SSF46565">
    <property type="entry name" value="Chaperone J-domain"/>
    <property type="match status" value="1"/>
</dbReference>
<reference evidence="3" key="2">
    <citation type="submission" date="2023-01" db="EMBL/GenBank/DDBJ databases">
        <authorList>
            <person name="Petersen C."/>
        </authorList>
    </citation>
    <scope>NUCLEOTIDE SEQUENCE</scope>
    <source>
        <strain evidence="3">IBT 17514</strain>
    </source>
</reference>
<feature type="compositionally biased region" description="Polar residues" evidence="1">
    <location>
        <begin position="447"/>
        <end position="457"/>
    </location>
</feature>
<dbReference type="GO" id="GO:0031072">
    <property type="term" value="F:heat shock protein binding"/>
    <property type="evidence" value="ECO:0007669"/>
    <property type="project" value="TreeGrafter"/>
</dbReference>
<feature type="domain" description="J" evidence="2">
    <location>
        <begin position="7"/>
        <end position="77"/>
    </location>
</feature>
<comment type="caution">
    <text evidence="3">The sequence shown here is derived from an EMBL/GenBank/DDBJ whole genome shotgun (WGS) entry which is preliminary data.</text>
</comment>
<dbReference type="Proteomes" id="UP001215712">
    <property type="component" value="Unassembled WGS sequence"/>
</dbReference>
<dbReference type="InterPro" id="IPR018253">
    <property type="entry name" value="DnaJ_domain_CS"/>
</dbReference>
<gene>
    <name evidence="3" type="ORF">N7493_000235</name>
</gene>
<feature type="compositionally biased region" description="Basic and acidic residues" evidence="1">
    <location>
        <begin position="352"/>
        <end position="370"/>
    </location>
</feature>
<feature type="compositionally biased region" description="Polar residues" evidence="1">
    <location>
        <begin position="394"/>
        <end position="405"/>
    </location>
</feature>
<name>A0AAD6HVX5_9EURO</name>
<dbReference type="InterPro" id="IPR036869">
    <property type="entry name" value="J_dom_sf"/>
</dbReference>
<evidence type="ECO:0000256" key="1">
    <source>
        <dbReference type="SAM" id="MobiDB-lite"/>
    </source>
</evidence>
<feature type="compositionally biased region" description="Basic and acidic residues" evidence="1">
    <location>
        <begin position="137"/>
        <end position="154"/>
    </location>
</feature>
<feature type="region of interest" description="Disordered" evidence="1">
    <location>
        <begin position="115"/>
        <end position="518"/>
    </location>
</feature>
<dbReference type="CDD" id="cd06257">
    <property type="entry name" value="DnaJ"/>
    <property type="match status" value="1"/>
</dbReference>
<dbReference type="PROSITE" id="PS00636">
    <property type="entry name" value="DNAJ_1"/>
    <property type="match status" value="1"/>
</dbReference>
<evidence type="ECO:0000313" key="4">
    <source>
        <dbReference type="Proteomes" id="UP001215712"/>
    </source>
</evidence>
<feature type="compositionally biased region" description="Basic and acidic residues" evidence="1">
    <location>
        <begin position="485"/>
        <end position="498"/>
    </location>
</feature>
<proteinExistence type="predicted"/>
<feature type="compositionally biased region" description="Basic and acidic residues" evidence="1">
    <location>
        <begin position="162"/>
        <end position="194"/>
    </location>
</feature>
<dbReference type="InterPro" id="IPR001623">
    <property type="entry name" value="DnaJ_domain"/>
</dbReference>
<feature type="compositionally biased region" description="Low complexity" evidence="1">
    <location>
        <begin position="317"/>
        <end position="329"/>
    </location>
</feature>
<dbReference type="GO" id="GO:0005737">
    <property type="term" value="C:cytoplasm"/>
    <property type="evidence" value="ECO:0007669"/>
    <property type="project" value="TreeGrafter"/>
</dbReference>
<dbReference type="PANTHER" id="PTHR44144">
    <property type="entry name" value="DNAJ HOMOLOG SUBFAMILY C MEMBER 9"/>
    <property type="match status" value="1"/>
</dbReference>
<sequence length="518" mass="59856">MSSPDIDPYVELGLSKDATLAEIKSSHRKRVLKCHPDKILDLSPAQQLVAQDEFQRVQCAYELLSDPVRRERYDTKARLTELKRNLDEKRRAEAAYAPRGPAPHEMREGHIVEERAPFNSYFEDEPKIYEEPQSYSRKQDDFKRPKAKKEEKKPRTPLSSERAAKEMFRETAKATMYEESRRRGKERRGQRAEKYGSFGTGPRVVLEDSDSSDSEYEKVPRPPKESRARPSESSRRRERDHYDNHKYDLHFDTKLTEAEQHIERTRVRSSPQRSRGYESPEPETASRRAGRSSRANQPSSSREASYEDIPRFDRPKMSTSATSPSPKTSLRPSLLVRSATAATATGYKRSKPPREGSIREEKESPLHRMVYEAVPRASKSRDSKYDSGYSSSSPNTEMPTKSATAKVQRYKIDAEHTIIEPPSSKSTQYRSPDLERERAPRMALPKRSNTTNTYTTYVESEPRVTRVRPVRTSRTYDETEYPPSIRKEDVRYTREIRPADATPPFHSTLRSPRRPAVH</sequence>
<dbReference type="PRINTS" id="PR00625">
    <property type="entry name" value="JDOMAIN"/>
</dbReference>
<dbReference type="EMBL" id="JAQJAN010000001">
    <property type="protein sequence ID" value="KAJ5740363.1"/>
    <property type="molecule type" value="Genomic_DNA"/>
</dbReference>